<reference evidence="2 3" key="1">
    <citation type="submission" date="2019-04" db="EMBL/GenBank/DDBJ databases">
        <title>Draft Whole-Genome sequence of the purple photosynthetic bacterium Rhodobacter capsulatus SP108 with an indigenous class A beta-lactamase.</title>
        <authorList>
            <person name="Robertson S."/>
            <person name="Meyer T.E."/>
            <person name="Kyndt J.A."/>
        </authorList>
    </citation>
    <scope>NUCLEOTIDE SEQUENCE [LARGE SCALE GENOMIC DNA]</scope>
    <source>
        <strain evidence="2 3">SP108</strain>
    </source>
</reference>
<evidence type="ECO:0000256" key="1">
    <source>
        <dbReference type="SAM" id="MobiDB-lite"/>
    </source>
</evidence>
<feature type="compositionally biased region" description="Low complexity" evidence="1">
    <location>
        <begin position="12"/>
        <end position="24"/>
    </location>
</feature>
<dbReference type="AlphaFoldDB" id="A0A4V5PP20"/>
<evidence type="ECO:0000313" key="2">
    <source>
        <dbReference type="EMBL" id="TKD17781.1"/>
    </source>
</evidence>
<accession>A0A4V5PP20</accession>
<feature type="region of interest" description="Disordered" evidence="1">
    <location>
        <begin position="1"/>
        <end position="24"/>
    </location>
</feature>
<proteinExistence type="predicted"/>
<protein>
    <submittedName>
        <fullName evidence="2">Uncharacterized protein</fullName>
    </submittedName>
</protein>
<sequence>AVTVARPGGGLAPAAAEATGAAPRGGEQVRTLTLEEFQAEQSILLWIEGIKAFRDDPARALGYGLRPQSVADLVAELIHAARRTGLSGRMAERLAELNFGLTVERLAPTAAVLTAEMINDFVATLGMSALPETARPTVTPQDGPPRPAFARRRGQDDVAGLPATPRATASDMWEDWAFALDAVMDANARDGLGGDIDIEQNLRLGAILAGMQREGGR</sequence>
<dbReference type="Pfam" id="PF10139">
    <property type="entry name" value="Virul_Fac"/>
    <property type="match status" value="1"/>
</dbReference>
<dbReference type="Proteomes" id="UP000310597">
    <property type="component" value="Unassembled WGS sequence"/>
</dbReference>
<gene>
    <name evidence="2" type="ORF">FBT96_12675</name>
</gene>
<dbReference type="InterPro" id="IPR017030">
    <property type="entry name" value="Vir_effector_SfrC"/>
</dbReference>
<dbReference type="RefSeq" id="WP_249306477.1">
    <property type="nucleotide sequence ID" value="NZ_SWJZ01000053.1"/>
</dbReference>
<organism evidence="2 3">
    <name type="scientific">Rhodobacter capsulatus</name>
    <name type="common">Rhodopseudomonas capsulata</name>
    <dbReference type="NCBI Taxonomy" id="1061"/>
    <lineage>
        <taxon>Bacteria</taxon>
        <taxon>Pseudomonadati</taxon>
        <taxon>Pseudomonadota</taxon>
        <taxon>Alphaproteobacteria</taxon>
        <taxon>Rhodobacterales</taxon>
        <taxon>Rhodobacter group</taxon>
        <taxon>Rhodobacter</taxon>
    </lineage>
</organism>
<feature type="non-terminal residue" evidence="2">
    <location>
        <position position="1"/>
    </location>
</feature>
<dbReference type="EMBL" id="SWJZ01000053">
    <property type="protein sequence ID" value="TKD17781.1"/>
    <property type="molecule type" value="Genomic_DNA"/>
</dbReference>
<name>A0A4V5PP20_RHOCA</name>
<feature type="region of interest" description="Disordered" evidence="1">
    <location>
        <begin position="132"/>
        <end position="165"/>
    </location>
</feature>
<comment type="caution">
    <text evidence="2">The sequence shown here is derived from an EMBL/GenBank/DDBJ whole genome shotgun (WGS) entry which is preliminary data.</text>
</comment>
<evidence type="ECO:0000313" key="3">
    <source>
        <dbReference type="Proteomes" id="UP000310597"/>
    </source>
</evidence>